<dbReference type="Proteomes" id="UP000639772">
    <property type="component" value="Chromosome 6"/>
</dbReference>
<evidence type="ECO:0000313" key="3">
    <source>
        <dbReference type="Proteomes" id="UP000639772"/>
    </source>
</evidence>
<organism evidence="2 3">
    <name type="scientific">Vanilla planifolia</name>
    <name type="common">Vanilla</name>
    <dbReference type="NCBI Taxonomy" id="51239"/>
    <lineage>
        <taxon>Eukaryota</taxon>
        <taxon>Viridiplantae</taxon>
        <taxon>Streptophyta</taxon>
        <taxon>Embryophyta</taxon>
        <taxon>Tracheophyta</taxon>
        <taxon>Spermatophyta</taxon>
        <taxon>Magnoliopsida</taxon>
        <taxon>Liliopsida</taxon>
        <taxon>Asparagales</taxon>
        <taxon>Orchidaceae</taxon>
        <taxon>Vanilloideae</taxon>
        <taxon>Vanilleae</taxon>
        <taxon>Vanilla</taxon>
    </lineage>
</organism>
<evidence type="ECO:0000256" key="1">
    <source>
        <dbReference type="SAM" id="MobiDB-lite"/>
    </source>
</evidence>
<feature type="compositionally biased region" description="Basic residues" evidence="1">
    <location>
        <begin position="72"/>
        <end position="83"/>
    </location>
</feature>
<gene>
    <name evidence="2" type="ORF">HPP92_012385</name>
</gene>
<name>A0A835QQD6_VANPL</name>
<accession>A0A835QQD6</accession>
<sequence length="191" mass="20290">MAESGAERLKVNHGFVPESDINKPPPPNLAPSSASAVNHRSKLCTELGSDGGSEDVSSMVSQALPASDRHRNGLRRPFPKGVKKGVDADFDADSQLKHGFSETAAITVLEDDGVDVDVGGLGLLCLSRTDLGSPPSLTKTLRSLAPERKYPSPPLTRRLPPPAASLYVPKGKPFIKRVFSLSGLERGKEQA</sequence>
<evidence type="ECO:0000313" key="2">
    <source>
        <dbReference type="EMBL" id="KAG0477666.1"/>
    </source>
</evidence>
<dbReference type="EMBL" id="JADCNM010000006">
    <property type="protein sequence ID" value="KAG0477666.1"/>
    <property type="molecule type" value="Genomic_DNA"/>
</dbReference>
<protein>
    <submittedName>
        <fullName evidence="2">Uncharacterized protein</fullName>
    </submittedName>
</protein>
<feature type="region of interest" description="Disordered" evidence="1">
    <location>
        <begin position="1"/>
        <end position="86"/>
    </location>
</feature>
<comment type="caution">
    <text evidence="2">The sequence shown here is derived from an EMBL/GenBank/DDBJ whole genome shotgun (WGS) entry which is preliminary data.</text>
</comment>
<feature type="compositionally biased region" description="Basic and acidic residues" evidence="1">
    <location>
        <begin position="1"/>
        <end position="10"/>
    </location>
</feature>
<reference evidence="2 3" key="1">
    <citation type="journal article" date="2020" name="Nat. Food">
        <title>A phased Vanilla planifolia genome enables genetic improvement of flavour and production.</title>
        <authorList>
            <person name="Hasing T."/>
            <person name="Tang H."/>
            <person name="Brym M."/>
            <person name="Khazi F."/>
            <person name="Huang T."/>
            <person name="Chambers A.H."/>
        </authorList>
    </citation>
    <scope>NUCLEOTIDE SEQUENCE [LARGE SCALE GENOMIC DNA]</scope>
    <source>
        <tissue evidence="2">Leaf</tissue>
    </source>
</reference>
<proteinExistence type="predicted"/>
<dbReference type="AlphaFoldDB" id="A0A835QQD6"/>